<dbReference type="PANTHER" id="PTHR30606">
    <property type="entry name" value="LIPID A BIOSYNTHESIS LAUROYL ACYLTRANSFERASE"/>
    <property type="match status" value="1"/>
</dbReference>
<keyword evidence="3" id="KW-0997">Cell inner membrane</keyword>
<evidence type="ECO:0000313" key="7">
    <source>
        <dbReference type="EMBL" id="ERP31557.1"/>
    </source>
</evidence>
<dbReference type="EMBL" id="ASJR01000012">
    <property type="protein sequence ID" value="ERP31557.1"/>
    <property type="molecule type" value="Genomic_DNA"/>
</dbReference>
<dbReference type="Pfam" id="PF03279">
    <property type="entry name" value="Lip_A_acyltrans"/>
    <property type="match status" value="1"/>
</dbReference>
<reference evidence="7 8" key="1">
    <citation type="journal article" date="2013" name="Environ. Microbiol.">
        <title>Genome analysis of Chitinivibrio alkaliphilus gen. nov., sp. nov., a novel extremely haloalkaliphilic anaerobic chitinolytic bacterium from the candidate phylum Termite Group 3.</title>
        <authorList>
            <person name="Sorokin D.Y."/>
            <person name="Gumerov V.M."/>
            <person name="Rakitin A.L."/>
            <person name="Beletsky A.V."/>
            <person name="Damste J.S."/>
            <person name="Muyzer G."/>
            <person name="Mardanov A.V."/>
            <person name="Ravin N.V."/>
        </authorList>
    </citation>
    <scope>NUCLEOTIDE SEQUENCE [LARGE SCALE GENOMIC DNA]</scope>
    <source>
        <strain evidence="7 8">ACht1</strain>
    </source>
</reference>
<dbReference type="PANTHER" id="PTHR30606:SF10">
    <property type="entry name" value="PHOSPHATIDYLINOSITOL MANNOSIDE ACYLTRANSFERASE"/>
    <property type="match status" value="1"/>
</dbReference>
<dbReference type="STRING" id="1313304.CALK_1603"/>
<dbReference type="AlphaFoldDB" id="U7D8X6"/>
<dbReference type="GO" id="GO:0016746">
    <property type="term" value="F:acyltransferase activity"/>
    <property type="evidence" value="ECO:0007669"/>
    <property type="project" value="UniProtKB-KW"/>
</dbReference>
<keyword evidence="5" id="KW-0472">Membrane</keyword>
<protein>
    <submittedName>
        <fullName evidence="7">Lipid A biosynthesis acyltransferase</fullName>
    </submittedName>
</protein>
<evidence type="ECO:0000256" key="4">
    <source>
        <dbReference type="ARBA" id="ARBA00022679"/>
    </source>
</evidence>
<keyword evidence="2" id="KW-1003">Cell membrane</keyword>
<dbReference type="GO" id="GO:0005886">
    <property type="term" value="C:plasma membrane"/>
    <property type="evidence" value="ECO:0007669"/>
    <property type="project" value="UniProtKB-SubCell"/>
</dbReference>
<evidence type="ECO:0000256" key="6">
    <source>
        <dbReference type="ARBA" id="ARBA00023315"/>
    </source>
</evidence>
<evidence type="ECO:0000256" key="3">
    <source>
        <dbReference type="ARBA" id="ARBA00022519"/>
    </source>
</evidence>
<comment type="caution">
    <text evidence="7">The sequence shown here is derived from an EMBL/GenBank/DDBJ whole genome shotgun (WGS) entry which is preliminary data.</text>
</comment>
<dbReference type="eggNOG" id="COG1560">
    <property type="taxonomic scope" value="Bacteria"/>
</dbReference>
<dbReference type="Proteomes" id="UP000017148">
    <property type="component" value="Unassembled WGS sequence"/>
</dbReference>
<dbReference type="CDD" id="cd07984">
    <property type="entry name" value="LPLAT_LABLAT-like"/>
    <property type="match status" value="1"/>
</dbReference>
<name>U7D8X6_9BACT</name>
<sequence>MTRRVFRNLLIAFLDAVRLPELTDREFHQWIEFDETVLQNAYRKGRGVIVLSGHLSAFELQSQIAQSFSYQNITVGSTLFDPRVETIIQEIRSRRGVHYIPRKNSLGKIIKALKNGAVFGVLIDQDTTKEGVFVPFLGQPAFTPTTSIKLAVKYDIPIIYVATYRDTTGKYHIVSHPCEIPATGDSVQDIYNIAKDFNQFYSSYIEQYPEQWVWIHDRWKRTPPSPPETKGKHHEN</sequence>
<evidence type="ECO:0000313" key="8">
    <source>
        <dbReference type="Proteomes" id="UP000017148"/>
    </source>
</evidence>
<organism evidence="7 8">
    <name type="scientific">Chitinivibrio alkaliphilus ACht1</name>
    <dbReference type="NCBI Taxonomy" id="1313304"/>
    <lineage>
        <taxon>Bacteria</taxon>
        <taxon>Pseudomonadati</taxon>
        <taxon>Fibrobacterota</taxon>
        <taxon>Chitinivibrionia</taxon>
        <taxon>Chitinivibrionales</taxon>
        <taxon>Chitinivibrionaceae</taxon>
        <taxon>Chitinivibrio</taxon>
    </lineage>
</organism>
<accession>U7D8X6</accession>
<proteinExistence type="predicted"/>
<keyword evidence="8" id="KW-1185">Reference proteome</keyword>
<keyword evidence="6 7" id="KW-0012">Acyltransferase</keyword>
<dbReference type="InterPro" id="IPR004960">
    <property type="entry name" value="LipA_acyltrans"/>
</dbReference>
<gene>
    <name evidence="7" type="ORF">CALK_1603</name>
</gene>
<keyword evidence="4 7" id="KW-0808">Transferase</keyword>
<dbReference type="GO" id="GO:0009247">
    <property type="term" value="P:glycolipid biosynthetic process"/>
    <property type="evidence" value="ECO:0007669"/>
    <property type="project" value="UniProtKB-ARBA"/>
</dbReference>
<comment type="subcellular location">
    <subcellularLocation>
        <location evidence="1">Cell inner membrane</location>
    </subcellularLocation>
</comment>
<evidence type="ECO:0000256" key="5">
    <source>
        <dbReference type="ARBA" id="ARBA00023136"/>
    </source>
</evidence>
<evidence type="ECO:0000256" key="1">
    <source>
        <dbReference type="ARBA" id="ARBA00004533"/>
    </source>
</evidence>
<evidence type="ECO:0000256" key="2">
    <source>
        <dbReference type="ARBA" id="ARBA00022475"/>
    </source>
</evidence>